<evidence type="ECO:0000313" key="2">
    <source>
        <dbReference type="EnsemblMetazoa" id="AALB007832-PA"/>
    </source>
</evidence>
<feature type="compositionally biased region" description="Pro residues" evidence="1">
    <location>
        <begin position="1026"/>
        <end position="1035"/>
    </location>
</feature>
<feature type="region of interest" description="Disordered" evidence="1">
    <location>
        <begin position="390"/>
        <end position="416"/>
    </location>
</feature>
<feature type="compositionally biased region" description="Basic and acidic residues" evidence="1">
    <location>
        <begin position="1705"/>
        <end position="1719"/>
    </location>
</feature>
<dbReference type="PROSITE" id="PS00028">
    <property type="entry name" value="ZINC_FINGER_C2H2_1"/>
    <property type="match status" value="1"/>
</dbReference>
<feature type="region of interest" description="Disordered" evidence="1">
    <location>
        <begin position="1647"/>
        <end position="1739"/>
    </location>
</feature>
<proteinExistence type="predicted"/>
<reference evidence="2" key="2">
    <citation type="submission" date="2022-08" db="UniProtKB">
        <authorList>
            <consortium name="EnsemblMetazoa"/>
        </authorList>
    </citation>
    <scope>IDENTIFICATION</scope>
    <source>
        <strain evidence="2">STECLA/ALBI9_A</strain>
    </source>
</reference>
<dbReference type="InterPro" id="IPR013087">
    <property type="entry name" value="Znf_C2H2_type"/>
</dbReference>
<feature type="compositionally biased region" description="Polar residues" evidence="1">
    <location>
        <begin position="1159"/>
        <end position="1180"/>
    </location>
</feature>
<dbReference type="STRING" id="7167.A0A182FMS0"/>
<feature type="compositionally biased region" description="Gly residues" evidence="1">
    <location>
        <begin position="808"/>
        <end position="817"/>
    </location>
</feature>
<accession>A0A182FMS0</accession>
<feature type="region of interest" description="Disordered" evidence="1">
    <location>
        <begin position="758"/>
        <end position="831"/>
    </location>
</feature>
<feature type="region of interest" description="Disordered" evidence="1">
    <location>
        <begin position="1622"/>
        <end position="1641"/>
    </location>
</feature>
<feature type="compositionally biased region" description="Polar residues" evidence="1">
    <location>
        <begin position="1245"/>
        <end position="1261"/>
    </location>
</feature>
<evidence type="ECO:0000313" key="3">
    <source>
        <dbReference type="Proteomes" id="UP000069272"/>
    </source>
</evidence>
<feature type="compositionally biased region" description="Basic and acidic residues" evidence="1">
    <location>
        <begin position="1959"/>
        <end position="1968"/>
    </location>
</feature>
<dbReference type="GO" id="GO:0005634">
    <property type="term" value="C:nucleus"/>
    <property type="evidence" value="ECO:0007669"/>
    <property type="project" value="TreeGrafter"/>
</dbReference>
<feature type="compositionally biased region" description="Low complexity" evidence="1">
    <location>
        <begin position="1855"/>
        <end position="1882"/>
    </location>
</feature>
<organism evidence="2 3">
    <name type="scientific">Anopheles albimanus</name>
    <name type="common">New world malaria mosquito</name>
    <dbReference type="NCBI Taxonomy" id="7167"/>
    <lineage>
        <taxon>Eukaryota</taxon>
        <taxon>Metazoa</taxon>
        <taxon>Ecdysozoa</taxon>
        <taxon>Arthropoda</taxon>
        <taxon>Hexapoda</taxon>
        <taxon>Insecta</taxon>
        <taxon>Pterygota</taxon>
        <taxon>Neoptera</taxon>
        <taxon>Endopterygota</taxon>
        <taxon>Diptera</taxon>
        <taxon>Nematocera</taxon>
        <taxon>Culicoidea</taxon>
        <taxon>Culicidae</taxon>
        <taxon>Anophelinae</taxon>
        <taxon>Anopheles</taxon>
    </lineage>
</organism>
<evidence type="ECO:0000256" key="1">
    <source>
        <dbReference type="SAM" id="MobiDB-lite"/>
    </source>
</evidence>
<reference evidence="2 3" key="1">
    <citation type="journal article" date="2017" name="G3 (Bethesda)">
        <title>The Physical Genome Mapping of Anopheles albimanus Corrected Scaffold Misassemblies and Identified Interarm Rearrangements in Genus Anopheles.</title>
        <authorList>
            <person name="Artemov G.N."/>
            <person name="Peery A.N."/>
            <person name="Jiang X."/>
            <person name="Tu Z."/>
            <person name="Stegniy V.N."/>
            <person name="Sharakhova M.V."/>
            <person name="Sharakhov I.V."/>
        </authorList>
    </citation>
    <scope>NUCLEOTIDE SEQUENCE [LARGE SCALE GENOMIC DNA]</scope>
    <source>
        <strain evidence="2 3">ALBI9_A</strain>
    </source>
</reference>
<feature type="compositionally biased region" description="Polar residues" evidence="1">
    <location>
        <begin position="1969"/>
        <end position="1994"/>
    </location>
</feature>
<feature type="region of interest" description="Disordered" evidence="1">
    <location>
        <begin position="1914"/>
        <end position="2007"/>
    </location>
</feature>
<dbReference type="PROSITE" id="PS50157">
    <property type="entry name" value="ZINC_FINGER_C2H2_2"/>
    <property type="match status" value="1"/>
</dbReference>
<feature type="region of interest" description="Disordered" evidence="1">
    <location>
        <begin position="1206"/>
        <end position="1295"/>
    </location>
</feature>
<feature type="compositionally biased region" description="Polar residues" evidence="1">
    <location>
        <begin position="1650"/>
        <end position="1665"/>
    </location>
</feature>
<feature type="compositionally biased region" description="Low complexity" evidence="1">
    <location>
        <begin position="1591"/>
        <end position="1603"/>
    </location>
</feature>
<feature type="region of interest" description="Disordered" evidence="1">
    <location>
        <begin position="1154"/>
        <end position="1184"/>
    </location>
</feature>
<dbReference type="InterPro" id="IPR040010">
    <property type="entry name" value="ZN608/ZN609"/>
</dbReference>
<feature type="compositionally biased region" description="Low complexity" evidence="1">
    <location>
        <begin position="1823"/>
        <end position="1842"/>
    </location>
</feature>
<dbReference type="Proteomes" id="UP000069272">
    <property type="component" value="Chromosome 3R"/>
</dbReference>
<dbReference type="VEuPathDB" id="VectorBase:AALB007832"/>
<protein>
    <submittedName>
        <fullName evidence="2">Uncharacterized protein</fullName>
    </submittedName>
</protein>
<dbReference type="EnsemblMetazoa" id="AALB007832-RA">
    <property type="protein sequence ID" value="AALB007832-PA"/>
    <property type="gene ID" value="AALB007832"/>
</dbReference>
<feature type="compositionally biased region" description="Low complexity" evidence="1">
    <location>
        <begin position="1674"/>
        <end position="1697"/>
    </location>
</feature>
<dbReference type="PANTHER" id="PTHR21564">
    <property type="entry name" value="BRAKELESS PROTEIN"/>
    <property type="match status" value="1"/>
</dbReference>
<feature type="compositionally biased region" description="Polar residues" evidence="1">
    <location>
        <begin position="1269"/>
        <end position="1278"/>
    </location>
</feature>
<feature type="region of interest" description="Disordered" evidence="1">
    <location>
        <begin position="849"/>
        <end position="887"/>
    </location>
</feature>
<name>A0A182FMS0_ANOAL</name>
<dbReference type="PANTHER" id="PTHR21564:SF5">
    <property type="entry name" value="SCRIBBLER, ISOFORM J"/>
    <property type="match status" value="1"/>
</dbReference>
<feature type="compositionally biased region" description="Polar residues" evidence="1">
    <location>
        <begin position="849"/>
        <end position="859"/>
    </location>
</feature>
<feature type="compositionally biased region" description="Low complexity" evidence="1">
    <location>
        <begin position="1923"/>
        <end position="1935"/>
    </location>
</feature>
<feature type="region of interest" description="Disordered" evidence="1">
    <location>
        <begin position="1823"/>
        <end position="1885"/>
    </location>
</feature>
<dbReference type="GO" id="GO:0006357">
    <property type="term" value="P:regulation of transcription by RNA polymerase II"/>
    <property type="evidence" value="ECO:0007669"/>
    <property type="project" value="TreeGrafter"/>
</dbReference>
<feature type="region of interest" description="Disordered" evidence="1">
    <location>
        <begin position="1005"/>
        <end position="1035"/>
    </location>
</feature>
<feature type="compositionally biased region" description="Gly residues" evidence="1">
    <location>
        <begin position="1936"/>
        <end position="1947"/>
    </location>
</feature>
<feature type="region of interest" description="Disordered" evidence="1">
    <location>
        <begin position="621"/>
        <end position="686"/>
    </location>
</feature>
<sequence>MDSMKRNEANNSSHQHHQSKVVFMKQEADSKNDRDLCKISVNSSRDSASVRCSSKTILTAKRGCKSNKGSFCNSDNASVIDCRNNHLHKQAASIFFVKASTDSNHSLPENDISDTRIGAISASLAVVTDIKDSNFDDDNEWDVGIGDLIIDLDADIEKTGSNQVQQHQEQQNYLIQSQQQVVEKSASKNIQASVVVAGKLQLGGDEVLGCSDIRNVSNTTKNTNNFTHLTAGNSLSEASISNTSSIEGHRHRQNYQSHLHRNKHLLPTGTSEKDSLFKKLATNVNRRPSGSDVNTESNLSQLLFTTKQTDSKKEVPNAFSSIKQHITSGSVRGQISVTSQLKTSSHEGKLCNTVNTMSSTTSSTSKSTTKLSVDHQATLDKGLKMKIKRTKPGTKTSEAKHEIVKSDQNGTTPTTVTLTCSSGSSISGASLVLGNALSSQNTSTTAVSTTSSSTTQSSQSIVVANINLSATTVAVTHSTKTVDNTDMAGVLNASNNSNSNNGSNIISNIAVTNSIASPNSNATHMLALGGTAMVTGPSVGCSNSANGNIGNTGTIGVSSNTGSNCNISTNNNSCIVGTNNSTANNSKKHSSQSTSNIANTNSSISNFGVNNANPQQTIHCSSLHASQQQSQLQISNKRSSSSHRRDKASGMFLASVGTSRSPGIHTQDGMMYGSSPPPAKRHKTDRKNMVDVCVGTSVGTITEPDCLGPCEPGTSVTLEGIVWHETEGGVLVVNVTWRGKTYVGTLIDCTKHDWAPPRFCDSPTEELDSRTPKGRGKRGRSNALLPSNDLSNFTETRSSMHSKLRNGGSKGRGGRGGVMEPNTAKLTTGNAGVNALSSGNNASCAAATIGSNNTPSTSPIAFLPPRGEKRKSKDESSSGHAAGNNSSGVGFIAGGSSLAVSSNATIGNNVISQTSESTGKCSDNVLNTGSNNGGCNHGMMASETQYEIAGSVAELNVIVGGAGISVGKKSKVSTSPGAISPVLLECPEQDCSKKYKHANGLKYHQSHAHGGSASSMDEDSLQAPESPQPTKTPPPIPVISQLGAAVGMCSGSQPNLQAGKLLLNAESSTLTVSNNSELVLALSTTTTIAGDQNSSNPTAVSSTAIVSTVQSGSSSCIATSSSQLPQQSIVSQPTQTMLITAAQATCNTILSKNDGESSAALQPSRTPVDQIGPKTNTSVLNDDIDSNGCDIGIVSLHAIKTPSNYVRQKKIRKSPGPSEYDTMTASASNRTEDVQSPAYSDISDDSTPVTDLTDLPTNNVEGTEKSKGSHVTETSVTRKSNEPPSDGVNSAANSNSTAVGTLGQLAGYGLYPFYSGLPHQQPPTPGGSYFQTVSDLGSGRPPPVPSTTISTVVLHNISSSIAGPGSASSSGAIEYIKNKEPPLDLINKPGPGCSSQLSLHQQQISSALPALPTMTPGSTPPSMDMARGIAMNASVVGMQHSEDIKDASILSAGSLSTPPGNKILQHYYPYGYVPSGYSYPGLDPGYGSLPVINEESKHNLVKEERFKESQGTNEYNKLAVTPVMASKIIKSESLKDIKTEPGLNVGAHPGSGLLTKEQSLTSLNSQPTPPLPSHSLGPYGNMFQRHGLNVASPSGGPPSSTAPHMSTKDEDLRRLFSYSEQRRVPSGNGNGPPTGHPIATGLNAKEESHSLSAHMTQPQQQQTMLAVSHPGGKSSKSSSSSLQSTSSSSVKGMSKSSDGTSTKLQQDEKDSNAKVKQEGQKPTMETQGPPPPPTSQYYSPSLYMSAAPFGFDHNHQMYRQMLVSTAPYNASPYHLQIPRFNHPPEDLSRNQSTKALDLLQHHANQYYNSHKIHELGERALKSPTNSSVKVSVSNSNLSQQPSCQNPNLCIPPPNNSSTVLSLQQQQSAAVAQQQTSSSNSAGSVGGSVGCGGGSGSVGGDVGIGNGSSGGGGVGGAGGGNSGGRSLVNNNGPGSSISGGGLNNGSGSSGISSSGNAAKDCTHNIDHHGNTSGSNSQQQPSATSGQSMTGTSNVRSPPPQRHVHTHHHTHVGLGYPMFQAPYGAVLASPQATAVTVLTPFQTGPTAK</sequence>
<keyword evidence="3" id="KW-1185">Reference proteome</keyword>
<feature type="region of interest" description="Disordered" evidence="1">
    <location>
        <begin position="1561"/>
        <end position="1607"/>
    </location>
</feature>
<dbReference type="VEuPathDB" id="VectorBase:AALB20_029181"/>
<feature type="compositionally biased region" description="Polar residues" evidence="1">
    <location>
        <begin position="784"/>
        <end position="801"/>
    </location>
</feature>
<feature type="compositionally biased region" description="Low complexity" evidence="1">
    <location>
        <begin position="621"/>
        <end position="635"/>
    </location>
</feature>
<feature type="compositionally biased region" description="Low complexity" evidence="1">
    <location>
        <begin position="878"/>
        <end position="887"/>
    </location>
</feature>
<feature type="region of interest" description="Disordered" evidence="1">
    <location>
        <begin position="1322"/>
        <end position="1344"/>
    </location>
</feature>